<reference evidence="10" key="2">
    <citation type="journal article" date="2021" name="PeerJ">
        <title>Extensive microbial diversity within the chicken gut microbiome revealed by metagenomics and culture.</title>
        <authorList>
            <person name="Gilroy R."/>
            <person name="Ravi A."/>
            <person name="Getino M."/>
            <person name="Pursley I."/>
            <person name="Horton D.L."/>
            <person name="Alikhan N.F."/>
            <person name="Baker D."/>
            <person name="Gharbi K."/>
            <person name="Hall N."/>
            <person name="Watson M."/>
            <person name="Adriaenssens E.M."/>
            <person name="Foster-Nyarko E."/>
            <person name="Jarju S."/>
            <person name="Secka A."/>
            <person name="Antonio M."/>
            <person name="Oren A."/>
            <person name="Chaudhuri R.R."/>
            <person name="La Ragione R."/>
            <person name="Hildebrand F."/>
            <person name="Pallen M.J."/>
        </authorList>
    </citation>
    <scope>NUCLEOTIDE SEQUENCE</scope>
    <source>
        <strain evidence="10">CHK184-20233</strain>
    </source>
</reference>
<reference evidence="10" key="1">
    <citation type="submission" date="2020-10" db="EMBL/GenBank/DDBJ databases">
        <authorList>
            <person name="Gilroy R."/>
        </authorList>
    </citation>
    <scope>NUCLEOTIDE SEQUENCE</scope>
    <source>
        <strain evidence="10">CHK184-20233</strain>
    </source>
</reference>
<feature type="binding site" evidence="7 8">
    <location>
        <position position="63"/>
    </location>
    <ligand>
        <name>S-adenosyl-L-methionine</name>
        <dbReference type="ChEBI" id="CHEBI:59789"/>
    </ligand>
</feature>
<keyword evidence="3 7" id="KW-0489">Methyltransferase</keyword>
<keyword evidence="4 7" id="KW-0808">Transferase</keyword>
<comment type="subcellular location">
    <subcellularLocation>
        <location evidence="7">Cytoplasm</location>
    </subcellularLocation>
</comment>
<dbReference type="PROSITE" id="PS51689">
    <property type="entry name" value="SAM_RNA_A_N6_MT"/>
    <property type="match status" value="1"/>
</dbReference>
<feature type="binding site" evidence="7 8">
    <location>
        <position position="111"/>
    </location>
    <ligand>
        <name>S-adenosyl-L-methionine</name>
        <dbReference type="ChEBI" id="CHEBI:59789"/>
    </ligand>
</feature>
<comment type="function">
    <text evidence="7">Specifically dimethylates two adjacent adenosines (A1518 and A1519) in the loop of a conserved hairpin near the 3'-end of 16S rRNA in the 30S particle. May play a critical role in biogenesis of 30S subunits.</text>
</comment>
<dbReference type="GO" id="GO:0052908">
    <property type="term" value="F:16S rRNA (adenine(1518)-N(6)/adenine(1519)-N(6))-dimethyltransferase activity"/>
    <property type="evidence" value="ECO:0007669"/>
    <property type="project" value="UniProtKB-EC"/>
</dbReference>
<feature type="domain" description="Ribosomal RNA adenine methylase transferase N-terminal" evidence="9">
    <location>
        <begin position="20"/>
        <end position="196"/>
    </location>
</feature>
<dbReference type="GO" id="GO:0003723">
    <property type="term" value="F:RNA binding"/>
    <property type="evidence" value="ECO:0007669"/>
    <property type="project" value="UniProtKB-UniRule"/>
</dbReference>
<proteinExistence type="inferred from homology"/>
<dbReference type="SMART" id="SM00650">
    <property type="entry name" value="rADc"/>
    <property type="match status" value="1"/>
</dbReference>
<dbReference type="PROSITE" id="PS01131">
    <property type="entry name" value="RRNA_A_DIMETH"/>
    <property type="match status" value="1"/>
</dbReference>
<dbReference type="Gene3D" id="3.40.50.150">
    <property type="entry name" value="Vaccinia Virus protein VP39"/>
    <property type="match status" value="1"/>
</dbReference>
<evidence type="ECO:0000256" key="5">
    <source>
        <dbReference type="ARBA" id="ARBA00022691"/>
    </source>
</evidence>
<dbReference type="HAMAP" id="MF_00607">
    <property type="entry name" value="16SrRNA_methyltr_A"/>
    <property type="match status" value="1"/>
</dbReference>
<feature type="binding site" evidence="7 8">
    <location>
        <position position="88"/>
    </location>
    <ligand>
        <name>S-adenosyl-L-methionine</name>
        <dbReference type="ChEBI" id="CHEBI:59789"/>
    </ligand>
</feature>
<evidence type="ECO:0000256" key="2">
    <source>
        <dbReference type="ARBA" id="ARBA00022552"/>
    </source>
</evidence>
<dbReference type="InterPro" id="IPR023165">
    <property type="entry name" value="rRNA_Ade_diMease-like_C"/>
</dbReference>
<accession>A0A9D1DV50</accession>
<evidence type="ECO:0000256" key="4">
    <source>
        <dbReference type="ARBA" id="ARBA00022679"/>
    </source>
</evidence>
<gene>
    <name evidence="7 10" type="primary">rsmA</name>
    <name evidence="7" type="synonym">ksgA</name>
    <name evidence="10" type="ORF">IAB38_05285</name>
</gene>
<evidence type="ECO:0000256" key="7">
    <source>
        <dbReference type="HAMAP-Rule" id="MF_00607"/>
    </source>
</evidence>
<feature type="binding site" evidence="7 8">
    <location>
        <position position="40"/>
    </location>
    <ligand>
        <name>S-adenosyl-L-methionine</name>
        <dbReference type="ChEBI" id="CHEBI:59789"/>
    </ligand>
</feature>
<organism evidence="10 11">
    <name type="scientific">Candidatus Onthousia excrementipullorum</name>
    <dbReference type="NCBI Taxonomy" id="2840884"/>
    <lineage>
        <taxon>Bacteria</taxon>
        <taxon>Bacillati</taxon>
        <taxon>Bacillota</taxon>
        <taxon>Bacilli</taxon>
        <taxon>Candidatus Onthousia</taxon>
    </lineage>
</organism>
<dbReference type="EMBL" id="DVHC01000055">
    <property type="protein sequence ID" value="HIR59446.1"/>
    <property type="molecule type" value="Genomic_DNA"/>
</dbReference>
<protein>
    <recommendedName>
        <fullName evidence="7">Ribosomal RNA small subunit methyltransferase A</fullName>
        <ecNumber evidence="7">2.1.1.182</ecNumber>
    </recommendedName>
    <alternativeName>
        <fullName evidence="7">16S rRNA (adenine(1518)-N(6)/adenine(1519)-N(6))-dimethyltransferase</fullName>
    </alternativeName>
    <alternativeName>
        <fullName evidence="7">16S rRNA dimethyladenosine transferase</fullName>
    </alternativeName>
    <alternativeName>
        <fullName evidence="7">16S rRNA dimethylase</fullName>
    </alternativeName>
    <alternativeName>
        <fullName evidence="7">S-adenosylmethionine-6-N', N'-adenosyl(rRNA) dimethyltransferase</fullName>
    </alternativeName>
</protein>
<dbReference type="InterPro" id="IPR011530">
    <property type="entry name" value="rRNA_adenine_dimethylase"/>
</dbReference>
<sequence length="267" mass="30988">MNEFKFKKKYGQNFLQNRAIIDKIAKVADIKSNSLVIEVGPGSGNLTVALASLYKNSNILAYEVDNSLEDVLASRLKDYDNVKILFNDFLKANIVSDVGEYSYDNLYFVSNVPYYITTPILFKLIDSNLEFEKIVMMVQKEVGDRFCSKVSCKEYGALTVILNYFFNVKKEFVVDRNQFYPRPNVDSVVVSFSRKDELERLDDKDFFMKLVHDSFQFRRKTLRNNLKKYKLSVIETVLNKYGYDLNVRAEALDYKIFVDIANTLSRA</sequence>
<evidence type="ECO:0000256" key="6">
    <source>
        <dbReference type="ARBA" id="ARBA00022884"/>
    </source>
</evidence>
<dbReference type="NCBIfam" id="TIGR00755">
    <property type="entry name" value="ksgA"/>
    <property type="match status" value="1"/>
</dbReference>
<dbReference type="PANTHER" id="PTHR11727:SF7">
    <property type="entry name" value="DIMETHYLADENOSINE TRANSFERASE-RELATED"/>
    <property type="match status" value="1"/>
</dbReference>
<dbReference type="InterPro" id="IPR020596">
    <property type="entry name" value="rRNA_Ade_Mease_Trfase_CS"/>
</dbReference>
<dbReference type="InterPro" id="IPR020598">
    <property type="entry name" value="rRNA_Ade_methylase_Trfase_N"/>
</dbReference>
<comment type="caution">
    <text evidence="10">The sequence shown here is derived from an EMBL/GenBank/DDBJ whole genome shotgun (WGS) entry which is preliminary data.</text>
</comment>
<comment type="similarity">
    <text evidence="7">Belongs to the class I-like SAM-binding methyltransferase superfamily. rRNA adenine N(6)-methyltransferase family. RsmA subfamily.</text>
</comment>
<evidence type="ECO:0000256" key="1">
    <source>
        <dbReference type="ARBA" id="ARBA00022490"/>
    </source>
</evidence>
<evidence type="ECO:0000313" key="10">
    <source>
        <dbReference type="EMBL" id="HIR59446.1"/>
    </source>
</evidence>
<dbReference type="Pfam" id="PF00398">
    <property type="entry name" value="RrnaAD"/>
    <property type="match status" value="1"/>
</dbReference>
<dbReference type="EC" id="2.1.1.182" evidence="7"/>
<dbReference type="SUPFAM" id="SSF53335">
    <property type="entry name" value="S-adenosyl-L-methionine-dependent methyltransferases"/>
    <property type="match status" value="1"/>
</dbReference>
<dbReference type="AlphaFoldDB" id="A0A9D1DV50"/>
<dbReference type="Gene3D" id="1.10.8.100">
    <property type="entry name" value="Ribosomal RNA adenine dimethylase-like, domain 2"/>
    <property type="match status" value="1"/>
</dbReference>
<dbReference type="InterPro" id="IPR001737">
    <property type="entry name" value="KsgA/Erm"/>
</dbReference>
<evidence type="ECO:0000256" key="8">
    <source>
        <dbReference type="PROSITE-ProRule" id="PRU01026"/>
    </source>
</evidence>
<name>A0A9D1DV50_9FIRM</name>
<feature type="binding site" evidence="7 8">
    <location>
        <position position="15"/>
    </location>
    <ligand>
        <name>S-adenosyl-L-methionine</name>
        <dbReference type="ChEBI" id="CHEBI:59789"/>
    </ligand>
</feature>
<keyword evidence="6 7" id="KW-0694">RNA-binding</keyword>
<comment type="catalytic activity">
    <reaction evidence="7">
        <text>adenosine(1518)/adenosine(1519) in 16S rRNA + 4 S-adenosyl-L-methionine = N(6)-dimethyladenosine(1518)/N(6)-dimethyladenosine(1519) in 16S rRNA + 4 S-adenosyl-L-homocysteine + 4 H(+)</text>
        <dbReference type="Rhea" id="RHEA:19609"/>
        <dbReference type="Rhea" id="RHEA-COMP:10232"/>
        <dbReference type="Rhea" id="RHEA-COMP:10233"/>
        <dbReference type="ChEBI" id="CHEBI:15378"/>
        <dbReference type="ChEBI" id="CHEBI:57856"/>
        <dbReference type="ChEBI" id="CHEBI:59789"/>
        <dbReference type="ChEBI" id="CHEBI:74411"/>
        <dbReference type="ChEBI" id="CHEBI:74493"/>
        <dbReference type="EC" id="2.1.1.182"/>
    </reaction>
</comment>
<dbReference type="Proteomes" id="UP000824232">
    <property type="component" value="Unassembled WGS sequence"/>
</dbReference>
<evidence type="ECO:0000259" key="9">
    <source>
        <dbReference type="SMART" id="SM00650"/>
    </source>
</evidence>
<keyword evidence="2 7" id="KW-0698">rRNA processing</keyword>
<evidence type="ECO:0000256" key="3">
    <source>
        <dbReference type="ARBA" id="ARBA00022603"/>
    </source>
</evidence>
<evidence type="ECO:0000313" key="11">
    <source>
        <dbReference type="Proteomes" id="UP000824232"/>
    </source>
</evidence>
<keyword evidence="5 7" id="KW-0949">S-adenosyl-L-methionine</keyword>
<dbReference type="PANTHER" id="PTHR11727">
    <property type="entry name" value="DIMETHYLADENOSINE TRANSFERASE"/>
    <property type="match status" value="1"/>
</dbReference>
<feature type="binding site" evidence="7 8">
    <location>
        <position position="13"/>
    </location>
    <ligand>
        <name>S-adenosyl-L-methionine</name>
        <dbReference type="ChEBI" id="CHEBI:59789"/>
    </ligand>
</feature>
<keyword evidence="1 7" id="KW-0963">Cytoplasm</keyword>
<dbReference type="GO" id="GO:0005829">
    <property type="term" value="C:cytosol"/>
    <property type="evidence" value="ECO:0007669"/>
    <property type="project" value="TreeGrafter"/>
</dbReference>
<dbReference type="InterPro" id="IPR029063">
    <property type="entry name" value="SAM-dependent_MTases_sf"/>
</dbReference>